<dbReference type="InterPro" id="IPR013556">
    <property type="entry name" value="Flag_M-ring_C"/>
</dbReference>
<evidence type="ECO:0000259" key="13">
    <source>
        <dbReference type="Pfam" id="PF08345"/>
    </source>
</evidence>
<evidence type="ECO:0000256" key="8">
    <source>
        <dbReference type="ARBA" id="ARBA00023143"/>
    </source>
</evidence>
<feature type="domain" description="Flagellar M-ring C-terminal" evidence="13">
    <location>
        <begin position="261"/>
        <end position="397"/>
    </location>
</feature>
<evidence type="ECO:0000313" key="14">
    <source>
        <dbReference type="EMBL" id="OPA77592.1"/>
    </source>
</evidence>
<dbReference type="GO" id="GO:0005886">
    <property type="term" value="C:plasma membrane"/>
    <property type="evidence" value="ECO:0007669"/>
    <property type="project" value="UniProtKB-SubCell"/>
</dbReference>
<keyword evidence="14" id="KW-0966">Cell projection</keyword>
<feature type="transmembrane region" description="Helical" evidence="11">
    <location>
        <begin position="445"/>
        <end position="465"/>
    </location>
</feature>
<comment type="similarity">
    <text evidence="3 9">Belongs to the FliF family.</text>
</comment>
<keyword evidence="6 11" id="KW-1133">Transmembrane helix</keyword>
<evidence type="ECO:0000256" key="10">
    <source>
        <dbReference type="SAM" id="MobiDB-lite"/>
    </source>
</evidence>
<dbReference type="GO" id="GO:0009431">
    <property type="term" value="C:bacterial-type flagellum basal body, MS ring"/>
    <property type="evidence" value="ECO:0007669"/>
    <property type="project" value="InterPro"/>
</dbReference>
<evidence type="ECO:0000256" key="4">
    <source>
        <dbReference type="ARBA" id="ARBA00022475"/>
    </source>
</evidence>
<comment type="subcellular location">
    <subcellularLocation>
        <location evidence="1 9">Bacterial flagellum basal body</location>
    </subcellularLocation>
    <subcellularLocation>
        <location evidence="2">Cell membrane</location>
        <topology evidence="2">Multi-pass membrane protein</topology>
    </subcellularLocation>
</comment>
<dbReference type="Pfam" id="PF08345">
    <property type="entry name" value="YscJ_FliF_C"/>
    <property type="match status" value="1"/>
</dbReference>
<dbReference type="InterPro" id="IPR006182">
    <property type="entry name" value="FliF_N_dom"/>
</dbReference>
<dbReference type="InterPro" id="IPR045851">
    <property type="entry name" value="AMP-bd_C_sf"/>
</dbReference>
<dbReference type="PANTHER" id="PTHR30046">
    <property type="entry name" value="FLAGELLAR M-RING PROTEIN"/>
    <property type="match status" value="1"/>
</dbReference>
<keyword evidence="14" id="KW-0282">Flagellum</keyword>
<proteinExistence type="inferred from homology"/>
<evidence type="ECO:0000256" key="5">
    <source>
        <dbReference type="ARBA" id="ARBA00022692"/>
    </source>
</evidence>
<keyword evidence="7 11" id="KW-0472">Membrane</keyword>
<feature type="compositionally biased region" description="Low complexity" evidence="10">
    <location>
        <begin position="334"/>
        <end position="343"/>
    </location>
</feature>
<evidence type="ECO:0000256" key="1">
    <source>
        <dbReference type="ARBA" id="ARBA00004117"/>
    </source>
</evidence>
<evidence type="ECO:0000259" key="12">
    <source>
        <dbReference type="Pfam" id="PF01514"/>
    </source>
</evidence>
<keyword evidence="8 9" id="KW-0975">Bacterial flagellum</keyword>
<evidence type="ECO:0000313" key="15">
    <source>
        <dbReference type="Proteomes" id="UP000190188"/>
    </source>
</evidence>
<dbReference type="InterPro" id="IPR000067">
    <property type="entry name" value="FlgMring_FliF"/>
</dbReference>
<dbReference type="NCBIfam" id="TIGR00206">
    <property type="entry name" value="fliF"/>
    <property type="match status" value="1"/>
</dbReference>
<accession>A0A1T2XCU0</accession>
<feature type="transmembrane region" description="Helical" evidence="11">
    <location>
        <begin position="25"/>
        <end position="45"/>
    </location>
</feature>
<feature type="domain" description="Flagellar M-ring N-terminal" evidence="12">
    <location>
        <begin position="46"/>
        <end position="224"/>
    </location>
</feature>
<dbReference type="Gene3D" id="3.30.300.30">
    <property type="match status" value="1"/>
</dbReference>
<dbReference type="Pfam" id="PF01514">
    <property type="entry name" value="YscJ_FliF"/>
    <property type="match status" value="1"/>
</dbReference>
<evidence type="ECO:0000256" key="7">
    <source>
        <dbReference type="ARBA" id="ARBA00023136"/>
    </source>
</evidence>
<keyword evidence="15" id="KW-1185">Reference proteome</keyword>
<dbReference type="GO" id="GO:0071973">
    <property type="term" value="P:bacterial-type flagellum-dependent cell motility"/>
    <property type="evidence" value="ECO:0007669"/>
    <property type="project" value="InterPro"/>
</dbReference>
<sequence>MNERFVQYRDKVTQFWGQFGKKQKILFISVIGILIIVIILLSIQFSKVQYETAFKDLNQVDAAAVMQQLDASGISYKLSADGKSISVPSALAAKAQVDIGSQGIVQNGSLGFGAFTDSSSTFGSTDREFDVKYKSALNGEIQQLLNRMQGVSDSKVVVNLPRESVFAGMEAQEAASASVSLKFKPGYRPSQEAVDSYFNLVKTAVPNLAIDNITITSDEGELMSSVNGGNGTMSSAVEEQMKLRKKFENDVKASIQQFLGRWYSSDKIEVLVAASMNFDQKTSEEKLVSPVNKDENKGIEISVQESQKSYSGKDGQAGGVAGTGSTEIPGYPANGSNGTSTSEESSKTTNYDVNRVTSQIQSSPFSVKDLSVNVAVEPSNGDIAAFNASKKQEIETILVNFVSAKLADSGIKYSDAELAKKVSVVAQNFGENSSAVKNTTLSNSLWIGGGIVALALLAGIGFMIFRRRRNKEEVYDDEPLQPALEFPSIDLENVTNENQVRKQLETLAKKKPDEFVNLLRSWLADESR</sequence>
<feature type="region of interest" description="Disordered" evidence="10">
    <location>
        <begin position="282"/>
        <end position="350"/>
    </location>
</feature>
<dbReference type="STRING" id="1324314.BVG16_14185"/>
<protein>
    <recommendedName>
        <fullName evidence="9">Flagellar M-ring protein</fullName>
    </recommendedName>
</protein>
<dbReference type="RefSeq" id="WP_078499333.1">
    <property type="nucleotide sequence ID" value="NZ_MSZX01000005.1"/>
</dbReference>
<organism evidence="14 15">
    <name type="scientific">Paenibacillus selenitireducens</name>
    <dbReference type="NCBI Taxonomy" id="1324314"/>
    <lineage>
        <taxon>Bacteria</taxon>
        <taxon>Bacillati</taxon>
        <taxon>Bacillota</taxon>
        <taxon>Bacilli</taxon>
        <taxon>Bacillales</taxon>
        <taxon>Paenibacillaceae</taxon>
        <taxon>Paenibacillus</taxon>
    </lineage>
</organism>
<feature type="compositionally biased region" description="Basic and acidic residues" evidence="10">
    <location>
        <begin position="282"/>
        <end position="298"/>
    </location>
</feature>
<dbReference type="Proteomes" id="UP000190188">
    <property type="component" value="Unassembled WGS sequence"/>
</dbReference>
<keyword evidence="14" id="KW-0969">Cilium</keyword>
<gene>
    <name evidence="14" type="ORF">BVG16_14185</name>
</gene>
<keyword evidence="5 11" id="KW-0812">Transmembrane</keyword>
<dbReference type="PANTHER" id="PTHR30046:SF0">
    <property type="entry name" value="FLAGELLAR M-RING PROTEIN"/>
    <property type="match status" value="1"/>
</dbReference>
<dbReference type="EMBL" id="MSZX01000005">
    <property type="protein sequence ID" value="OPA77592.1"/>
    <property type="molecule type" value="Genomic_DNA"/>
</dbReference>
<dbReference type="PIRSF" id="PIRSF004862">
    <property type="entry name" value="FliF"/>
    <property type="match status" value="1"/>
</dbReference>
<evidence type="ECO:0000256" key="2">
    <source>
        <dbReference type="ARBA" id="ARBA00004651"/>
    </source>
</evidence>
<dbReference type="AlphaFoldDB" id="A0A1T2XCU0"/>
<dbReference type="GO" id="GO:0003774">
    <property type="term" value="F:cytoskeletal motor activity"/>
    <property type="evidence" value="ECO:0007669"/>
    <property type="project" value="InterPro"/>
</dbReference>
<comment type="function">
    <text evidence="9">The M ring may be actively involved in energy transduction.</text>
</comment>
<comment type="caution">
    <text evidence="14">The sequence shown here is derived from an EMBL/GenBank/DDBJ whole genome shotgun (WGS) entry which is preliminary data.</text>
</comment>
<evidence type="ECO:0000256" key="11">
    <source>
        <dbReference type="SAM" id="Phobius"/>
    </source>
</evidence>
<reference evidence="14 15" key="1">
    <citation type="submission" date="2017-01" db="EMBL/GenBank/DDBJ databases">
        <title>Genome analysis of Paenibacillus selenitrireducens ES3-24.</title>
        <authorList>
            <person name="Xu D."/>
            <person name="Yao R."/>
            <person name="Zheng S."/>
        </authorList>
    </citation>
    <scope>NUCLEOTIDE SEQUENCE [LARGE SCALE GENOMIC DNA]</scope>
    <source>
        <strain evidence="14 15">ES3-24</strain>
    </source>
</reference>
<dbReference type="InterPro" id="IPR043427">
    <property type="entry name" value="YscJ/FliF"/>
</dbReference>
<dbReference type="PRINTS" id="PR01009">
    <property type="entry name" value="FLGMRINGFLIF"/>
</dbReference>
<evidence type="ECO:0000256" key="6">
    <source>
        <dbReference type="ARBA" id="ARBA00022989"/>
    </source>
</evidence>
<name>A0A1T2XCU0_9BACL</name>
<dbReference type="OrthoDB" id="9807026at2"/>
<evidence type="ECO:0000256" key="9">
    <source>
        <dbReference type="PIRNR" id="PIRNR004862"/>
    </source>
</evidence>
<keyword evidence="4" id="KW-1003">Cell membrane</keyword>
<evidence type="ECO:0000256" key="3">
    <source>
        <dbReference type="ARBA" id="ARBA00007971"/>
    </source>
</evidence>